<feature type="region of interest" description="Disordered" evidence="1">
    <location>
        <begin position="1"/>
        <end position="43"/>
    </location>
</feature>
<dbReference type="InterPro" id="IPR053008">
    <property type="entry name" value="Phomopsin_biosynth_assoc"/>
</dbReference>
<name>A0ABR3SYJ6_9PEZI</name>
<dbReference type="InterPro" id="IPR029498">
    <property type="entry name" value="HeLo_dom"/>
</dbReference>
<sequence>MSSSESEYQNLPLSASGEDQPFIPTNASNEKANYTSPGLSRSPQRSRLCSALIVASTSLTLGLLAFVLVLAQRRHPGSTVSLWPTYQGGSHVVEHCGNTPEEAQALGCVWDLMSFGWIHPRCYKPDESQMWLEKYGPWKWYYDLNATQEIAPEDLTTTRRVYTEQGYHVVHCLYIFKLLHMAGMSGHIVTDEAIPLAHTQHCVDMISAPKYTDFKHIQGEVPEEDKKCKVKNRDKHINSGVEDTSDTYSDIFLPLEQLAREFEQNFATHQLRLDIIQIRLSRWGEAVGINKTTISAAESRDGDSDSPEKKVEGILETMQDALSKAQYDAQKAGPQTKAQQKELLEPEKFLPIHLTKLRRKLRESIEKRKTQAGNVCRSAQWAFYKKEHFGEFVSEISSCIDELEKLFPEETQKKLQILSKEECQGVSKSGLQELQAVGEKCDPWMRHAAEELLKPRDAETSITVTQTRNLGTTTGIHNGDVNGPSHTFNMGNS</sequence>
<dbReference type="PANTHER" id="PTHR35896">
    <property type="entry name" value="IG-LIKE DOMAIN-CONTAINING PROTEIN"/>
    <property type="match status" value="1"/>
</dbReference>
<keyword evidence="2" id="KW-0472">Membrane</keyword>
<organism evidence="4 5">
    <name type="scientific">Neofusicoccum ribis</name>
    <dbReference type="NCBI Taxonomy" id="45134"/>
    <lineage>
        <taxon>Eukaryota</taxon>
        <taxon>Fungi</taxon>
        <taxon>Dikarya</taxon>
        <taxon>Ascomycota</taxon>
        <taxon>Pezizomycotina</taxon>
        <taxon>Dothideomycetes</taxon>
        <taxon>Dothideomycetes incertae sedis</taxon>
        <taxon>Botryosphaeriales</taxon>
        <taxon>Botryosphaeriaceae</taxon>
        <taxon>Neofusicoccum</taxon>
    </lineage>
</organism>
<feature type="compositionally biased region" description="Polar residues" evidence="1">
    <location>
        <begin position="484"/>
        <end position="493"/>
    </location>
</feature>
<protein>
    <recommendedName>
        <fullName evidence="3">Prion-inhibition and propagation HeLo domain-containing protein</fullName>
    </recommendedName>
</protein>
<accession>A0ABR3SYJ6</accession>
<evidence type="ECO:0000313" key="4">
    <source>
        <dbReference type="EMBL" id="KAL1632406.1"/>
    </source>
</evidence>
<reference evidence="4 5" key="1">
    <citation type="submission" date="2024-02" db="EMBL/GenBank/DDBJ databases">
        <title>De novo assembly and annotation of 12 fungi associated with fruit tree decline syndrome in Ontario, Canada.</title>
        <authorList>
            <person name="Sulman M."/>
            <person name="Ellouze W."/>
            <person name="Ilyukhin E."/>
        </authorList>
    </citation>
    <scope>NUCLEOTIDE SEQUENCE [LARGE SCALE GENOMIC DNA]</scope>
    <source>
        <strain evidence="4 5">M1-105</strain>
    </source>
</reference>
<dbReference type="EMBL" id="JAJVDC020000030">
    <property type="protein sequence ID" value="KAL1632406.1"/>
    <property type="molecule type" value="Genomic_DNA"/>
</dbReference>
<evidence type="ECO:0000259" key="3">
    <source>
        <dbReference type="Pfam" id="PF14479"/>
    </source>
</evidence>
<gene>
    <name evidence="4" type="ORF">SLS56_003648</name>
</gene>
<dbReference type="InterPro" id="IPR038305">
    <property type="entry name" value="HeLo_sf"/>
</dbReference>
<evidence type="ECO:0000313" key="5">
    <source>
        <dbReference type="Proteomes" id="UP001521116"/>
    </source>
</evidence>
<feature type="compositionally biased region" description="Polar residues" evidence="1">
    <location>
        <begin position="23"/>
        <end position="43"/>
    </location>
</feature>
<comment type="caution">
    <text evidence="4">The sequence shown here is derived from an EMBL/GenBank/DDBJ whole genome shotgun (WGS) entry which is preliminary data.</text>
</comment>
<evidence type="ECO:0000256" key="1">
    <source>
        <dbReference type="SAM" id="MobiDB-lite"/>
    </source>
</evidence>
<keyword evidence="2" id="KW-1133">Transmembrane helix</keyword>
<feature type="region of interest" description="Disordered" evidence="1">
    <location>
        <begin position="470"/>
        <end position="493"/>
    </location>
</feature>
<dbReference type="Gene3D" id="1.20.120.1020">
    <property type="entry name" value="Prion-inhibition and propagation, HeLo domain"/>
    <property type="match status" value="1"/>
</dbReference>
<evidence type="ECO:0000256" key="2">
    <source>
        <dbReference type="SAM" id="Phobius"/>
    </source>
</evidence>
<feature type="domain" description="Prion-inhibition and propagation HeLo" evidence="3">
    <location>
        <begin position="257"/>
        <end position="427"/>
    </location>
</feature>
<dbReference type="Pfam" id="PF14479">
    <property type="entry name" value="HeLo"/>
    <property type="match status" value="1"/>
</dbReference>
<keyword evidence="2" id="KW-0812">Transmembrane</keyword>
<dbReference type="Proteomes" id="UP001521116">
    <property type="component" value="Unassembled WGS sequence"/>
</dbReference>
<feature type="compositionally biased region" description="Polar residues" evidence="1">
    <location>
        <begin position="1"/>
        <end position="13"/>
    </location>
</feature>
<feature type="transmembrane region" description="Helical" evidence="2">
    <location>
        <begin position="48"/>
        <end position="71"/>
    </location>
</feature>
<dbReference type="PANTHER" id="PTHR35896:SF3">
    <property type="entry name" value="MAJOR FACILITATOR SUPERFAMILY TRANSPORTER"/>
    <property type="match status" value="1"/>
</dbReference>
<proteinExistence type="predicted"/>
<keyword evidence="5" id="KW-1185">Reference proteome</keyword>